<feature type="domain" description="AB hydrolase-1" evidence="2">
    <location>
        <begin position="35"/>
        <end position="141"/>
    </location>
</feature>
<keyword evidence="4" id="KW-1185">Reference proteome</keyword>
<sequence length="251" mass="27394">MKTMNKWLIGLILLVTVGCANISQDQTNLKQGDELVVLAHGLARSGNAMWKLAQRIEGAGFHVCVIDYSTIGQSLESTLQETENEIDLCLKNDNRVHFVGHSLGGLVIRSYLDKHKELKNTQRLGEVIFMGTPNHGSEVADHFDGRLLMNIAGGTSQSLVTGNRSLGEVIAEPDYQAGVIAGTNSNGATNRFFDGPNDGLVSVNSTKVANMKDFITIEVGHSIMRYDEVVANQTIHFLNYGVFDHPNTPVQ</sequence>
<dbReference type="EMBL" id="LT960612">
    <property type="protein sequence ID" value="SON53100.1"/>
    <property type="molecule type" value="Genomic_DNA"/>
</dbReference>
<dbReference type="Pfam" id="PF00561">
    <property type="entry name" value="Abhydrolase_1"/>
    <property type="match status" value="1"/>
</dbReference>
<accession>A0A2N8ZMH3</accession>
<dbReference type="PANTHER" id="PTHR37946:SF1">
    <property type="entry name" value="SLL1969 PROTEIN"/>
    <property type="match status" value="1"/>
</dbReference>
<dbReference type="Proteomes" id="UP000235828">
    <property type="component" value="Chromosome B"/>
</dbReference>
<gene>
    <name evidence="3" type="ORF">VTAP4600_B1489</name>
</gene>
<protein>
    <submittedName>
        <fullName evidence="3">Putative Lipase</fullName>
    </submittedName>
</protein>
<evidence type="ECO:0000313" key="3">
    <source>
        <dbReference type="EMBL" id="SON53100.1"/>
    </source>
</evidence>
<dbReference type="AlphaFoldDB" id="A0A2N8ZMH3"/>
<dbReference type="Gene3D" id="3.40.50.1820">
    <property type="entry name" value="alpha/beta hydrolase"/>
    <property type="match status" value="1"/>
</dbReference>
<dbReference type="PANTHER" id="PTHR37946">
    <property type="entry name" value="SLL1969 PROTEIN"/>
    <property type="match status" value="1"/>
</dbReference>
<evidence type="ECO:0000256" key="1">
    <source>
        <dbReference type="SAM" id="SignalP"/>
    </source>
</evidence>
<dbReference type="PROSITE" id="PS51257">
    <property type="entry name" value="PROKAR_LIPOPROTEIN"/>
    <property type="match status" value="1"/>
</dbReference>
<dbReference type="KEGG" id="vta:B1489"/>
<dbReference type="RefSeq" id="WP_197708683.1">
    <property type="nucleotide sequence ID" value="NZ_LT960612.1"/>
</dbReference>
<feature type="chain" id="PRO_5014951613" evidence="1">
    <location>
        <begin position="21"/>
        <end position="251"/>
    </location>
</feature>
<evidence type="ECO:0000313" key="4">
    <source>
        <dbReference type="Proteomes" id="UP000235828"/>
    </source>
</evidence>
<feature type="signal peptide" evidence="1">
    <location>
        <begin position="1"/>
        <end position="20"/>
    </location>
</feature>
<organism evidence="3 4">
    <name type="scientific">Vibrio tapetis subsp. tapetis</name>
    <dbReference type="NCBI Taxonomy" id="1671868"/>
    <lineage>
        <taxon>Bacteria</taxon>
        <taxon>Pseudomonadati</taxon>
        <taxon>Pseudomonadota</taxon>
        <taxon>Gammaproteobacteria</taxon>
        <taxon>Vibrionales</taxon>
        <taxon>Vibrionaceae</taxon>
        <taxon>Vibrio</taxon>
    </lineage>
</organism>
<name>A0A2N8ZMH3_9VIBR</name>
<reference evidence="3 4" key="1">
    <citation type="submission" date="2017-10" db="EMBL/GenBank/DDBJ databases">
        <authorList>
            <person name="Banno H."/>
            <person name="Chua N.-H."/>
        </authorList>
    </citation>
    <scope>NUCLEOTIDE SEQUENCE [LARGE SCALE GENOMIC DNA]</scope>
    <source>
        <strain evidence="3">Vibrio tapetis CECT4600</strain>
    </source>
</reference>
<dbReference type="InterPro" id="IPR029058">
    <property type="entry name" value="AB_hydrolase_fold"/>
</dbReference>
<dbReference type="SUPFAM" id="SSF53474">
    <property type="entry name" value="alpha/beta-Hydrolases"/>
    <property type="match status" value="1"/>
</dbReference>
<proteinExistence type="predicted"/>
<keyword evidence="1" id="KW-0732">Signal</keyword>
<evidence type="ECO:0000259" key="2">
    <source>
        <dbReference type="Pfam" id="PF00561"/>
    </source>
</evidence>
<dbReference type="InterPro" id="IPR000073">
    <property type="entry name" value="AB_hydrolase_1"/>
</dbReference>